<keyword evidence="5" id="KW-0813">Transport</keyword>
<dbReference type="InterPro" id="IPR041742">
    <property type="entry name" value="Sec24-like_trunk_dom"/>
</dbReference>
<evidence type="ECO:0000256" key="4">
    <source>
        <dbReference type="ARBA" id="ARBA00008334"/>
    </source>
</evidence>
<feature type="domain" description="WW" evidence="13">
    <location>
        <begin position="5"/>
        <end position="39"/>
    </location>
</feature>
<dbReference type="InterPro" id="IPR036175">
    <property type="entry name" value="Sec23/24_helical_dom_sf"/>
</dbReference>
<dbReference type="Pfam" id="PF04811">
    <property type="entry name" value="Sec23_trunk"/>
    <property type="match status" value="1"/>
</dbReference>
<comment type="similarity">
    <text evidence="4">Belongs to the SEC23/SEC24 family. SEC24 subfamily.</text>
</comment>
<dbReference type="GO" id="GO:0006886">
    <property type="term" value="P:intracellular protein transport"/>
    <property type="evidence" value="ECO:0007669"/>
    <property type="project" value="InterPro"/>
</dbReference>
<evidence type="ECO:0000256" key="10">
    <source>
        <dbReference type="ARBA" id="ARBA00023034"/>
    </source>
</evidence>
<dbReference type="SUPFAM" id="SSF81811">
    <property type="entry name" value="Helical domain of Sec23/24"/>
    <property type="match status" value="1"/>
</dbReference>
<evidence type="ECO:0000256" key="1">
    <source>
        <dbReference type="ARBA" id="ARBA00004394"/>
    </source>
</evidence>
<comment type="subcellular location">
    <subcellularLocation>
        <location evidence="2">Cytoplasm</location>
    </subcellularLocation>
    <subcellularLocation>
        <location evidence="3">Endoplasmic reticulum membrane</location>
    </subcellularLocation>
    <subcellularLocation>
        <location evidence="1">Golgi apparatus membrane</location>
    </subcellularLocation>
</comment>
<evidence type="ECO:0000313" key="15">
    <source>
        <dbReference type="Proteomes" id="UP000054279"/>
    </source>
</evidence>
<dbReference type="Gene3D" id="2.20.70.10">
    <property type="match status" value="1"/>
</dbReference>
<evidence type="ECO:0000256" key="9">
    <source>
        <dbReference type="ARBA" id="ARBA00022927"/>
    </source>
</evidence>
<evidence type="ECO:0000256" key="5">
    <source>
        <dbReference type="ARBA" id="ARBA00022448"/>
    </source>
</evidence>
<dbReference type="GO" id="GO:0070971">
    <property type="term" value="C:endoplasmic reticulum exit site"/>
    <property type="evidence" value="ECO:0007669"/>
    <property type="project" value="TreeGrafter"/>
</dbReference>
<dbReference type="InterPro" id="IPR006900">
    <property type="entry name" value="Sec23/24_helical_dom"/>
</dbReference>
<dbReference type="InterPro" id="IPR029006">
    <property type="entry name" value="ADF-H/Gelsolin-like_dom_sf"/>
</dbReference>
<keyword evidence="8" id="KW-0931">ER-Golgi transport</keyword>
<keyword evidence="15" id="KW-1185">Reference proteome</keyword>
<dbReference type="HOGENOM" id="CLU_004589_2_1_1"/>
<dbReference type="Gene3D" id="1.20.120.730">
    <property type="entry name" value="Sec23/Sec24 helical domain"/>
    <property type="match status" value="1"/>
</dbReference>
<dbReference type="SUPFAM" id="SSF51045">
    <property type="entry name" value="WW domain"/>
    <property type="match status" value="1"/>
</dbReference>
<feature type="region of interest" description="Disordered" evidence="12">
    <location>
        <begin position="37"/>
        <end position="102"/>
    </location>
</feature>
<dbReference type="InterPro" id="IPR001202">
    <property type="entry name" value="WW_dom"/>
</dbReference>
<evidence type="ECO:0000256" key="11">
    <source>
        <dbReference type="ARBA" id="ARBA00023136"/>
    </source>
</evidence>
<dbReference type="InterPro" id="IPR036180">
    <property type="entry name" value="Gelsolin-like_dom_sf"/>
</dbReference>
<evidence type="ECO:0000256" key="7">
    <source>
        <dbReference type="ARBA" id="ARBA00022824"/>
    </source>
</evidence>
<dbReference type="Proteomes" id="UP000054279">
    <property type="component" value="Unassembled WGS sequence"/>
</dbReference>
<evidence type="ECO:0000256" key="8">
    <source>
        <dbReference type="ARBA" id="ARBA00022892"/>
    </source>
</evidence>
<dbReference type="InterPro" id="IPR006896">
    <property type="entry name" value="Sec23/24_trunk_dom"/>
</dbReference>
<keyword evidence="7" id="KW-0256">Endoplasmic reticulum</keyword>
<dbReference type="Gene3D" id="2.60.40.1670">
    <property type="entry name" value="beta-sandwich domain of Sec23/24"/>
    <property type="match status" value="1"/>
</dbReference>
<keyword evidence="6" id="KW-0963">Cytoplasm</keyword>
<dbReference type="Pfam" id="PF00626">
    <property type="entry name" value="Gelsolin"/>
    <property type="match status" value="1"/>
</dbReference>
<dbReference type="Pfam" id="PF04810">
    <property type="entry name" value="zf-Sec23_Sec24"/>
    <property type="match status" value="1"/>
</dbReference>
<dbReference type="Gene3D" id="2.30.30.380">
    <property type="entry name" value="Zn-finger domain of Sec23/24"/>
    <property type="match status" value="1"/>
</dbReference>
<reference evidence="14 15" key="1">
    <citation type="submission" date="2014-06" db="EMBL/GenBank/DDBJ databases">
        <title>Evolutionary Origins and Diversification of the Mycorrhizal Mutualists.</title>
        <authorList>
            <consortium name="DOE Joint Genome Institute"/>
            <consortium name="Mycorrhizal Genomics Consortium"/>
            <person name="Kohler A."/>
            <person name="Kuo A."/>
            <person name="Nagy L.G."/>
            <person name="Floudas D."/>
            <person name="Copeland A."/>
            <person name="Barry K.W."/>
            <person name="Cichocki N."/>
            <person name="Veneault-Fourrey C."/>
            <person name="LaButti K."/>
            <person name="Lindquist E.A."/>
            <person name="Lipzen A."/>
            <person name="Lundell T."/>
            <person name="Morin E."/>
            <person name="Murat C."/>
            <person name="Riley R."/>
            <person name="Ohm R."/>
            <person name="Sun H."/>
            <person name="Tunlid A."/>
            <person name="Henrissat B."/>
            <person name="Grigoriev I.V."/>
            <person name="Hibbett D.S."/>
            <person name="Martin F."/>
        </authorList>
    </citation>
    <scope>NUCLEOTIDE SEQUENCE [LARGE SCALE GENOMIC DNA]</scope>
    <source>
        <strain evidence="14 15">SS14</strain>
    </source>
</reference>
<dbReference type="GO" id="GO:0008270">
    <property type="term" value="F:zinc ion binding"/>
    <property type="evidence" value="ECO:0007669"/>
    <property type="project" value="InterPro"/>
</dbReference>
<dbReference type="GO" id="GO:0090110">
    <property type="term" value="P:COPII-coated vesicle cargo loading"/>
    <property type="evidence" value="ECO:0007669"/>
    <property type="project" value="TreeGrafter"/>
</dbReference>
<dbReference type="SUPFAM" id="SSF82754">
    <property type="entry name" value="C-terminal, gelsolin-like domain of Sec23/24"/>
    <property type="match status" value="1"/>
</dbReference>
<dbReference type="GO" id="GO:0005789">
    <property type="term" value="C:endoplasmic reticulum membrane"/>
    <property type="evidence" value="ECO:0007669"/>
    <property type="project" value="UniProtKB-SubCell"/>
</dbReference>
<dbReference type="CDD" id="cd00201">
    <property type="entry name" value="WW"/>
    <property type="match status" value="1"/>
</dbReference>
<dbReference type="AlphaFoldDB" id="A0A0C9VIA1"/>
<dbReference type="SUPFAM" id="SSF82919">
    <property type="entry name" value="Zn-finger domain of Sec23/24"/>
    <property type="match status" value="1"/>
</dbReference>
<dbReference type="OrthoDB" id="49016at2759"/>
<dbReference type="Pfam" id="PF04815">
    <property type="entry name" value="Sec23_helical"/>
    <property type="match status" value="1"/>
</dbReference>
<keyword evidence="11" id="KW-0472">Membrane</keyword>
<dbReference type="InterPro" id="IPR006895">
    <property type="entry name" value="Znf_Sec23_Sec24"/>
</dbReference>
<dbReference type="InterPro" id="IPR007123">
    <property type="entry name" value="Gelsolin-like_dom"/>
</dbReference>
<dbReference type="SUPFAM" id="SSF81995">
    <property type="entry name" value="beta-sandwich domain of Sec23/24"/>
    <property type="match status" value="1"/>
</dbReference>
<dbReference type="Gene3D" id="3.40.20.10">
    <property type="entry name" value="Severin"/>
    <property type="match status" value="1"/>
</dbReference>
<keyword evidence="9" id="KW-0653">Protein transport</keyword>
<dbReference type="GO" id="GO:0000149">
    <property type="term" value="F:SNARE binding"/>
    <property type="evidence" value="ECO:0007669"/>
    <property type="project" value="TreeGrafter"/>
</dbReference>
<dbReference type="SUPFAM" id="SSF53300">
    <property type="entry name" value="vWA-like"/>
    <property type="match status" value="1"/>
</dbReference>
<dbReference type="InterPro" id="IPR050550">
    <property type="entry name" value="SEC23_SEC24_subfamily"/>
</dbReference>
<gene>
    <name evidence="14" type="ORF">M422DRAFT_34022</name>
</gene>
<evidence type="ECO:0000313" key="14">
    <source>
        <dbReference type="EMBL" id="KIJ36996.1"/>
    </source>
</evidence>
<dbReference type="CDD" id="cd01479">
    <property type="entry name" value="Sec24-like"/>
    <property type="match status" value="1"/>
</dbReference>
<evidence type="ECO:0000256" key="12">
    <source>
        <dbReference type="SAM" id="MobiDB-lite"/>
    </source>
</evidence>
<name>A0A0C9VIA1_SPHS4</name>
<dbReference type="Pfam" id="PF08033">
    <property type="entry name" value="Sec23_BS"/>
    <property type="match status" value="1"/>
</dbReference>
<dbReference type="InterPro" id="IPR036174">
    <property type="entry name" value="Znf_Sec23_Sec24_sf"/>
</dbReference>
<dbReference type="EMBL" id="KN837173">
    <property type="protein sequence ID" value="KIJ36996.1"/>
    <property type="molecule type" value="Genomic_DNA"/>
</dbReference>
<dbReference type="PANTHER" id="PTHR13803">
    <property type="entry name" value="SEC24-RELATED PROTEIN"/>
    <property type="match status" value="1"/>
</dbReference>
<dbReference type="PROSITE" id="PS50020">
    <property type="entry name" value="WW_DOMAIN_2"/>
    <property type="match status" value="1"/>
</dbReference>
<keyword evidence="10" id="KW-0333">Golgi apparatus</keyword>
<protein>
    <recommendedName>
        <fullName evidence="13">WW domain-containing protein</fullName>
    </recommendedName>
</protein>
<dbReference type="InterPro" id="IPR012990">
    <property type="entry name" value="Beta-sandwich_Sec23_24"/>
</dbReference>
<dbReference type="Gene3D" id="3.40.50.410">
    <property type="entry name" value="von Willebrand factor, type A domain"/>
    <property type="match status" value="1"/>
</dbReference>
<evidence type="ECO:0000256" key="3">
    <source>
        <dbReference type="ARBA" id="ARBA00004586"/>
    </source>
</evidence>
<dbReference type="PANTHER" id="PTHR13803:SF39">
    <property type="entry name" value="SECRETORY 24AB, ISOFORM A"/>
    <property type="match status" value="1"/>
</dbReference>
<dbReference type="InterPro" id="IPR036465">
    <property type="entry name" value="vWFA_dom_sf"/>
</dbReference>
<proteinExistence type="inferred from homology"/>
<evidence type="ECO:0000256" key="6">
    <source>
        <dbReference type="ARBA" id="ARBA00022490"/>
    </source>
</evidence>
<evidence type="ECO:0000256" key="2">
    <source>
        <dbReference type="ARBA" id="ARBA00004496"/>
    </source>
</evidence>
<accession>A0A0C9VIA1</accession>
<dbReference type="GO" id="GO:0000139">
    <property type="term" value="C:Golgi membrane"/>
    <property type="evidence" value="ECO:0007669"/>
    <property type="project" value="UniProtKB-SubCell"/>
</dbReference>
<sequence length="926" mass="102063">METPPNLPVGWVAQWDSVQQRHLFIETATGRSQWENPAQFPAGPIAPIDTQGQVPHGQPHQSSKRRQYATGQTQAYYGSAEPAPYADPSYGQPQPGGQLFTPGLAAEAGFAGQQGAPAYFAPPDTGYANGQYPQQPVQQPNMNQVTNQFAQMGLGGQKPYALQTVNLLAGQPDPRDLHRPTPEIRLPPNASISQSPYVNADPSYKRSTINAVPTTSSMLNKSKVPFALILTPYRSLKEGDEPVPVVTDTVIARCRRCRTYINPYVQFIDGGNRWKCCMCSMSNEVPQLFDWDQARNAPGDRWSRPELNHSVVEFVAPTEYMVRPPQPPVYCFLIDVSHAAVQSGMVATATRTILESLDRIPNEDNRTKIAIIGFDVSLYFFTLAPGSTESSMLVVSDLDDVFLPKPTDLLVNLTESRSAIEGLLGRLSDMFQDSHTVGSAMGPALQAGFKLIQSMGGKLVALSSSLPTLGAGTLKNREDIKLLGTPKESTLLQPASSFYKTFAIECSRAQVSVDMFLFSSSYTDIASLSCLPHYTSGQTYFYPAFNASRTEDALKFAHEFSTVLASPICFEAVMRVRASKGLRMSEFHGNFFVRSTDLLAMPSVPIDQSYAIEVQIEETLTAPFVVLQTAVLHTTAFGERRIRVCNLALPTTTNMSEVYSSVDEIALATLFANKAVERTISHKLEDARDAITNKLIEIMTNYKNTMTAAGSGASAQLAISENMKMLPILCLGLLKNVGLRQSAQIPVDLRAYAQTLLTTMPSQLLIPYIHPTFYSLHSMPPEAGTVGEHGIILPPPLPLSSERLERHGLYLIEDGQTIFLWIGRDAVPQLVMDVFNLPSYTELRGGKMTLPLLDNPFSQRVNAIIAKTREMRRGPYWPHLYVVKEDADPALRLWALSSLIMDRAEQLPSYQQYLGQIKDKVNGTTY</sequence>
<dbReference type="InterPro" id="IPR036020">
    <property type="entry name" value="WW_dom_sf"/>
</dbReference>
<dbReference type="GO" id="GO:0030127">
    <property type="term" value="C:COPII vesicle coat"/>
    <property type="evidence" value="ECO:0007669"/>
    <property type="project" value="InterPro"/>
</dbReference>
<organism evidence="14 15">
    <name type="scientific">Sphaerobolus stellatus (strain SS14)</name>
    <dbReference type="NCBI Taxonomy" id="990650"/>
    <lineage>
        <taxon>Eukaryota</taxon>
        <taxon>Fungi</taxon>
        <taxon>Dikarya</taxon>
        <taxon>Basidiomycota</taxon>
        <taxon>Agaricomycotina</taxon>
        <taxon>Agaricomycetes</taxon>
        <taxon>Phallomycetidae</taxon>
        <taxon>Geastrales</taxon>
        <taxon>Sphaerobolaceae</taxon>
        <taxon>Sphaerobolus</taxon>
    </lineage>
</organism>
<evidence type="ECO:0000259" key="13">
    <source>
        <dbReference type="PROSITE" id="PS50020"/>
    </source>
</evidence>